<evidence type="ECO:0008006" key="4">
    <source>
        <dbReference type="Google" id="ProtNLM"/>
    </source>
</evidence>
<evidence type="ECO:0000256" key="1">
    <source>
        <dbReference type="SAM" id="Phobius"/>
    </source>
</evidence>
<reference evidence="2 3" key="1">
    <citation type="submission" date="2011-07" db="EMBL/GenBank/DDBJ databases">
        <authorList>
            <person name="Coyne R."/>
            <person name="Brami D."/>
            <person name="Johnson J."/>
            <person name="Hostetler J."/>
            <person name="Hannick L."/>
            <person name="Clark T."/>
            <person name="Cassidy-Hanley D."/>
            <person name="Inman J."/>
        </authorList>
    </citation>
    <scope>NUCLEOTIDE SEQUENCE [LARGE SCALE GENOMIC DNA]</scope>
    <source>
        <strain evidence="2 3">G5</strain>
    </source>
</reference>
<keyword evidence="1" id="KW-0472">Membrane</keyword>
<protein>
    <recommendedName>
        <fullName evidence="4">Transmembrane protein</fullName>
    </recommendedName>
</protein>
<keyword evidence="1" id="KW-0812">Transmembrane</keyword>
<proteinExistence type="predicted"/>
<dbReference type="RefSeq" id="XP_004037727.1">
    <property type="nucleotide sequence ID" value="XM_004037679.1"/>
</dbReference>
<dbReference type="AlphaFoldDB" id="G0QM13"/>
<dbReference type="OrthoDB" id="10643132at2759"/>
<sequence>MFMYFYYNHIIYLIIIKKKTRKNQKNSQNLFINFFFQKKKKKTIIHKKLSINKQKQTNISFFNIIFIFQHKKQKKLQISHLFLKKKYQQQQKKLLNNNNKKKRQIKTRKKKIKKIKKMQTQQDEQEIKQQQQQQITSKKENLPNYQSPITRTNAQNVIYNFKKHLQENLRKKNTKQHVNKIIHYHLQHTFFLKYAAPLFINIYNKDTQQNYTKSLTLYYQKLKEINMQILGGNEKIKSVQVLDIYLRKLDEYYLLNQFLEVLIYILFGEKPVVIPIELNDQKKNLFFYVSPIIAFLIFFYIHVDNKPSTLDDLVIRSGLKQLYKNTVIEGDNEESENNSEDIMEIQKQQEGEQYVQFQEKNEFEEEMMFQDNSSHYSLFKNQNINSNSGKLLDNSQ</sequence>
<feature type="transmembrane region" description="Helical" evidence="1">
    <location>
        <begin position="285"/>
        <end position="303"/>
    </location>
</feature>
<keyword evidence="1" id="KW-1133">Transmembrane helix</keyword>
<dbReference type="EMBL" id="GL983352">
    <property type="protein sequence ID" value="EGR33741.1"/>
    <property type="molecule type" value="Genomic_DNA"/>
</dbReference>
<accession>G0QM13</accession>
<evidence type="ECO:0000313" key="3">
    <source>
        <dbReference type="Proteomes" id="UP000008983"/>
    </source>
</evidence>
<organism evidence="2 3">
    <name type="scientific">Ichthyophthirius multifiliis</name>
    <name type="common">White spot disease agent</name>
    <name type="synonym">Ich</name>
    <dbReference type="NCBI Taxonomy" id="5932"/>
    <lineage>
        <taxon>Eukaryota</taxon>
        <taxon>Sar</taxon>
        <taxon>Alveolata</taxon>
        <taxon>Ciliophora</taxon>
        <taxon>Intramacronucleata</taxon>
        <taxon>Oligohymenophorea</taxon>
        <taxon>Hymenostomatida</taxon>
        <taxon>Ophryoglenina</taxon>
        <taxon>Ichthyophthirius</taxon>
    </lineage>
</organism>
<dbReference type="InParanoid" id="G0QM13"/>
<name>G0QM13_ICHMU</name>
<evidence type="ECO:0000313" key="2">
    <source>
        <dbReference type="EMBL" id="EGR33741.1"/>
    </source>
</evidence>
<dbReference type="GeneID" id="14909929"/>
<keyword evidence="3" id="KW-1185">Reference proteome</keyword>
<dbReference type="Proteomes" id="UP000008983">
    <property type="component" value="Unassembled WGS sequence"/>
</dbReference>
<gene>
    <name evidence="2" type="ORF">IMG5_041100</name>
</gene>
<dbReference type="eggNOG" id="ENOG502R2N6">
    <property type="taxonomic scope" value="Eukaryota"/>
</dbReference>